<dbReference type="InterPro" id="IPR036291">
    <property type="entry name" value="NAD(P)-bd_dom_sf"/>
</dbReference>
<name>A0ABP4EBQ8_9ACTN</name>
<evidence type="ECO:0000259" key="8">
    <source>
        <dbReference type="SMART" id="SM00829"/>
    </source>
</evidence>
<evidence type="ECO:0000256" key="7">
    <source>
        <dbReference type="RuleBase" id="RU361277"/>
    </source>
</evidence>
<gene>
    <name evidence="9" type="ORF">GCM10009668_11710</name>
</gene>
<evidence type="ECO:0000256" key="1">
    <source>
        <dbReference type="ARBA" id="ARBA00001947"/>
    </source>
</evidence>
<dbReference type="InterPro" id="IPR013149">
    <property type="entry name" value="ADH-like_C"/>
</dbReference>
<feature type="domain" description="Enoyl reductase (ER)" evidence="8">
    <location>
        <begin position="14"/>
        <end position="342"/>
    </location>
</feature>
<protein>
    <recommendedName>
        <fullName evidence="5">alcohol dehydrogenase (NADP(+))</fullName>
        <ecNumber evidence="5">1.1.1.2</ecNumber>
    </recommendedName>
</protein>
<evidence type="ECO:0000313" key="9">
    <source>
        <dbReference type="EMBL" id="GAA1096655.1"/>
    </source>
</evidence>
<dbReference type="EMBL" id="BAAALG010000003">
    <property type="protein sequence ID" value="GAA1096655.1"/>
    <property type="molecule type" value="Genomic_DNA"/>
</dbReference>
<dbReference type="SUPFAM" id="SSF51735">
    <property type="entry name" value="NAD(P)-binding Rossmann-fold domains"/>
    <property type="match status" value="1"/>
</dbReference>
<accession>A0ABP4EBQ8</accession>
<evidence type="ECO:0000256" key="5">
    <source>
        <dbReference type="ARBA" id="ARBA00024074"/>
    </source>
</evidence>
<evidence type="ECO:0000313" key="10">
    <source>
        <dbReference type="Proteomes" id="UP001501581"/>
    </source>
</evidence>
<evidence type="ECO:0000256" key="4">
    <source>
        <dbReference type="ARBA" id="ARBA00023002"/>
    </source>
</evidence>
<reference evidence="10" key="1">
    <citation type="journal article" date="2019" name="Int. J. Syst. Evol. Microbiol.">
        <title>The Global Catalogue of Microorganisms (GCM) 10K type strain sequencing project: providing services to taxonomists for standard genome sequencing and annotation.</title>
        <authorList>
            <consortium name="The Broad Institute Genomics Platform"/>
            <consortium name="The Broad Institute Genome Sequencing Center for Infectious Disease"/>
            <person name="Wu L."/>
            <person name="Ma J."/>
        </authorList>
    </citation>
    <scope>NUCLEOTIDE SEQUENCE [LARGE SCALE GENOMIC DNA]</scope>
    <source>
        <strain evidence="10">JCM 13008</strain>
    </source>
</reference>
<comment type="similarity">
    <text evidence="7">Belongs to the zinc-containing alcohol dehydrogenase family.</text>
</comment>
<dbReference type="RefSeq" id="WP_343992288.1">
    <property type="nucleotide sequence ID" value="NZ_BAAALG010000003.1"/>
</dbReference>
<dbReference type="InterPro" id="IPR013154">
    <property type="entry name" value="ADH-like_N"/>
</dbReference>
<dbReference type="EC" id="1.1.1.2" evidence="5"/>
<evidence type="ECO:0000256" key="3">
    <source>
        <dbReference type="ARBA" id="ARBA00022833"/>
    </source>
</evidence>
<dbReference type="SUPFAM" id="SSF50129">
    <property type="entry name" value="GroES-like"/>
    <property type="match status" value="1"/>
</dbReference>
<organism evidence="9 10">
    <name type="scientific">Nocardioides dubius</name>
    <dbReference type="NCBI Taxonomy" id="317019"/>
    <lineage>
        <taxon>Bacteria</taxon>
        <taxon>Bacillati</taxon>
        <taxon>Actinomycetota</taxon>
        <taxon>Actinomycetes</taxon>
        <taxon>Propionibacteriales</taxon>
        <taxon>Nocardioidaceae</taxon>
        <taxon>Nocardioides</taxon>
    </lineage>
</organism>
<dbReference type="InterPro" id="IPR047109">
    <property type="entry name" value="CAD-like"/>
</dbReference>
<comment type="cofactor">
    <cofactor evidence="1 7">
        <name>Zn(2+)</name>
        <dbReference type="ChEBI" id="CHEBI:29105"/>
    </cofactor>
</comment>
<dbReference type="PROSITE" id="PS00059">
    <property type="entry name" value="ADH_ZINC"/>
    <property type="match status" value="1"/>
</dbReference>
<proteinExistence type="inferred from homology"/>
<keyword evidence="2 7" id="KW-0479">Metal-binding</keyword>
<evidence type="ECO:0000256" key="6">
    <source>
        <dbReference type="ARBA" id="ARBA00048262"/>
    </source>
</evidence>
<dbReference type="SMART" id="SM00829">
    <property type="entry name" value="PKS_ER"/>
    <property type="match status" value="1"/>
</dbReference>
<keyword evidence="10" id="KW-1185">Reference proteome</keyword>
<dbReference type="CDD" id="cd05283">
    <property type="entry name" value="CAD1"/>
    <property type="match status" value="1"/>
</dbReference>
<keyword evidence="4" id="KW-0560">Oxidoreductase</keyword>
<dbReference type="PANTHER" id="PTHR42683">
    <property type="entry name" value="ALDEHYDE REDUCTASE"/>
    <property type="match status" value="1"/>
</dbReference>
<dbReference type="Pfam" id="PF08240">
    <property type="entry name" value="ADH_N"/>
    <property type="match status" value="1"/>
</dbReference>
<comment type="catalytic activity">
    <reaction evidence="6">
        <text>a primary alcohol + NADP(+) = an aldehyde + NADPH + H(+)</text>
        <dbReference type="Rhea" id="RHEA:15937"/>
        <dbReference type="ChEBI" id="CHEBI:15378"/>
        <dbReference type="ChEBI" id="CHEBI:15734"/>
        <dbReference type="ChEBI" id="CHEBI:17478"/>
        <dbReference type="ChEBI" id="CHEBI:57783"/>
        <dbReference type="ChEBI" id="CHEBI:58349"/>
        <dbReference type="EC" id="1.1.1.2"/>
    </reaction>
</comment>
<dbReference type="Proteomes" id="UP001501581">
    <property type="component" value="Unassembled WGS sequence"/>
</dbReference>
<evidence type="ECO:0000256" key="2">
    <source>
        <dbReference type="ARBA" id="ARBA00022723"/>
    </source>
</evidence>
<dbReference type="Pfam" id="PF00107">
    <property type="entry name" value="ADH_zinc_N"/>
    <property type="match status" value="1"/>
</dbReference>
<dbReference type="Gene3D" id="3.90.180.10">
    <property type="entry name" value="Medium-chain alcohol dehydrogenases, catalytic domain"/>
    <property type="match status" value="1"/>
</dbReference>
<dbReference type="InterPro" id="IPR020843">
    <property type="entry name" value="ER"/>
</dbReference>
<dbReference type="InterPro" id="IPR011032">
    <property type="entry name" value="GroES-like_sf"/>
</dbReference>
<dbReference type="InterPro" id="IPR002328">
    <property type="entry name" value="ADH_Zn_CS"/>
</dbReference>
<comment type="caution">
    <text evidence="9">The sequence shown here is derived from an EMBL/GenBank/DDBJ whole genome shotgun (WGS) entry which is preliminary data.</text>
</comment>
<sequence length="352" mass="36842">MPTQTPALVAESAGAAFIPRLIERRDLREDDVAIEIAFAGICHSDIHQVREEWGSAIFPMVPGHEIAGVVAAVGSAVTTLKVGDRVGVGCMVDSCGECEFCKDGFEQHCTRGAVMTYNGVGYDGDPTLGGYARSVVVSERFACPIPDGIGLDEAAPLLCAGITTYSPLRRWGVGPGSRVAVVGMGGLGHMGVKLAVAMGAQVSVLSRSDAKAADSLALGAVEHVATSDAAAMKERRSYFDLVLNTVSADLDIESYLGLVKPRGVVANVGLPSEPYRVRPGRLIGTSKVIAGSNIGGIPETREMLAFCAEHGIGAQIETITADEVTEAYDKVVAGDVRYRYVIDVSTISAAQD</sequence>
<dbReference type="Gene3D" id="3.40.50.720">
    <property type="entry name" value="NAD(P)-binding Rossmann-like Domain"/>
    <property type="match status" value="1"/>
</dbReference>
<keyword evidence="3 7" id="KW-0862">Zinc</keyword>